<reference evidence="2 3" key="1">
    <citation type="submission" date="2024-05" db="EMBL/GenBank/DDBJ databases">
        <title>Roseateles sp. 2.12 16S ribosomal RNA gene Genome sequencing and assembly.</title>
        <authorList>
            <person name="Woo H."/>
        </authorList>
    </citation>
    <scope>NUCLEOTIDE SEQUENCE [LARGE SCALE GENOMIC DNA]</scope>
    <source>
        <strain evidence="2 3">2.12</strain>
    </source>
</reference>
<dbReference type="Proteomes" id="UP001462640">
    <property type="component" value="Unassembled WGS sequence"/>
</dbReference>
<evidence type="ECO:0008006" key="4">
    <source>
        <dbReference type="Google" id="ProtNLM"/>
    </source>
</evidence>
<dbReference type="CDD" id="cd05400">
    <property type="entry name" value="NT_2-5OAS_ClassI-CCAase"/>
    <property type="match status" value="1"/>
</dbReference>
<dbReference type="SUPFAM" id="SSF81301">
    <property type="entry name" value="Nucleotidyltransferase"/>
    <property type="match status" value="1"/>
</dbReference>
<dbReference type="Pfam" id="PF18144">
    <property type="entry name" value="SMODS"/>
    <property type="match status" value="1"/>
</dbReference>
<keyword evidence="3" id="KW-1185">Reference proteome</keyword>
<accession>A0ABV0GLS3</accession>
<dbReference type="Gene3D" id="3.30.460.10">
    <property type="entry name" value="Beta Polymerase, domain 2"/>
    <property type="match status" value="1"/>
</dbReference>
<keyword evidence="1" id="KW-0051">Antiviral defense</keyword>
<name>A0ABV0GLS3_9BURK</name>
<dbReference type="InterPro" id="IPR043519">
    <property type="entry name" value="NT_sf"/>
</dbReference>
<protein>
    <recommendedName>
        <fullName evidence="4">Nucleotidyltransferase</fullName>
    </recommendedName>
</protein>
<sequence>MSNIEKLLREMVSQLEPSPAKKSAARASHQYLRSLMSTGGLGDRIVDSYLSGSYARNTAVHPLRDVDIIFLIDASKWPGGGLLGLGRPNPSTVLRSFADAVRYRYSRSSAFQQRRSIRLELNHLHIDCVPAIKASDGDYILVGDRKEDKWIKSSPKMHQAALTNANQLCAGCAVPAVKLLKAWNSSLPSTVCLRSFVIETIAVTALTAVPRGTLEECVLAFFDFLALLRNDAVLLWGGKLGISLDDWSGLKVPDLAQTGANVAGGVDYDQAGRLLDHAIRSRDGLLSARKARTEASVAKHVLAALRWN</sequence>
<proteinExistence type="predicted"/>
<dbReference type="EMBL" id="JBDPZC010000023">
    <property type="protein sequence ID" value="MEO3715887.1"/>
    <property type="molecule type" value="Genomic_DNA"/>
</dbReference>
<dbReference type="RefSeq" id="WP_347613623.1">
    <property type="nucleotide sequence ID" value="NZ_JBDPZC010000023.1"/>
</dbReference>
<evidence type="ECO:0000313" key="2">
    <source>
        <dbReference type="EMBL" id="MEO3715887.1"/>
    </source>
</evidence>
<comment type="caution">
    <text evidence="2">The sequence shown here is derived from an EMBL/GenBank/DDBJ whole genome shotgun (WGS) entry which is preliminary data.</text>
</comment>
<gene>
    <name evidence="2" type="ORF">ABDJ40_24195</name>
</gene>
<dbReference type="InterPro" id="IPR006116">
    <property type="entry name" value="NT_2-5OAS_ClassI-CCAase"/>
</dbReference>
<organism evidence="2 3">
    <name type="scientific">Roseateles flavus</name>
    <dbReference type="NCBI Taxonomy" id="3149041"/>
    <lineage>
        <taxon>Bacteria</taxon>
        <taxon>Pseudomonadati</taxon>
        <taxon>Pseudomonadota</taxon>
        <taxon>Betaproteobacteria</taxon>
        <taxon>Burkholderiales</taxon>
        <taxon>Sphaerotilaceae</taxon>
        <taxon>Roseateles</taxon>
    </lineage>
</organism>
<evidence type="ECO:0000256" key="1">
    <source>
        <dbReference type="ARBA" id="ARBA00023118"/>
    </source>
</evidence>
<evidence type="ECO:0000313" key="3">
    <source>
        <dbReference type="Proteomes" id="UP001462640"/>
    </source>
</evidence>